<dbReference type="SUPFAM" id="SSF53756">
    <property type="entry name" value="UDP-Glycosyltransferase/glycogen phosphorylase"/>
    <property type="match status" value="1"/>
</dbReference>
<dbReference type="GO" id="GO:0080044">
    <property type="term" value="F:quercetin 7-O-glucosyltransferase activity"/>
    <property type="evidence" value="ECO:0007669"/>
    <property type="project" value="TreeGrafter"/>
</dbReference>
<keyword evidence="3 4" id="KW-0808">Transferase</keyword>
<dbReference type="PANTHER" id="PTHR11926:SF1500">
    <property type="entry name" value="INDOLE-3-ACETATE BETA-GLUCOSYLTRANSFERASE"/>
    <property type="match status" value="1"/>
</dbReference>
<dbReference type="EC" id="2.4.1.-" evidence="5"/>
<dbReference type="GO" id="GO:0080043">
    <property type="term" value="F:quercetin 3-O-glucosyltransferase activity"/>
    <property type="evidence" value="ECO:0007669"/>
    <property type="project" value="TreeGrafter"/>
</dbReference>
<dbReference type="Gene3D" id="3.40.50.2000">
    <property type="entry name" value="Glycogen Phosphorylase B"/>
    <property type="match status" value="2"/>
</dbReference>
<evidence type="ECO:0000256" key="6">
    <source>
        <dbReference type="SAM" id="MobiDB-lite"/>
    </source>
</evidence>
<sequence length="548" mass="58957">MLAFASHVYNRAYLPHPILSNTVNLAQDCARSILPATNQEPTMSIANVLLVPYPCQSHINPMLQFAKRLASKGVPAALVVTRFIARTVQFDAGPVRVESISDGHDEGGLPSAASVDEYVERLESSGSASLAALIEEGHFTHVVYDSFMHWVARTARGLGRPAVPFSTQSCAASAVYYYINSGLLDAPPPGDNSGVRSEPFAGLPRLERWEFPSFVFHDAPYPALTAPALAQFADRDVGDWVLVNSFDELEFKIVLDGLKRHFKVRAIGPCVPLPAADDSGDVDRFTYGANLLDPEDTCIKWLDAKPPRSVAYVSFGSNASIGAAQMEELSRGLLAAGKPFVWVVRASEEAQLPRHLLDEATASDDALIVRWSPQLDVLVHRAVGCFVTHCGWNSTLEALGFGVPMAALPLWTDQPINARLIEEAWGAGVRARRDASAGVFPRGEIEQCVRAVMEDEGGRAASARAAARHLRDAAPTVLAPGGASDKKLGGFLELACDVMDDGATRSEPSPREAARRWSEAARAAVAPGGSSDQNLDEFVDYLRASSVA</sequence>
<dbReference type="Proteomes" id="UP000324705">
    <property type="component" value="Chromosome 3B"/>
</dbReference>
<dbReference type="AlphaFoldDB" id="A0A9R1QJC2"/>
<comment type="similarity">
    <text evidence="1 4">Belongs to the UDP-glycosyltransferase family.</text>
</comment>
<keyword evidence="2 4" id="KW-0328">Glycosyltransferase</keyword>
<dbReference type="PROSITE" id="PS00375">
    <property type="entry name" value="UDPGT"/>
    <property type="match status" value="1"/>
</dbReference>
<evidence type="ECO:0000256" key="3">
    <source>
        <dbReference type="ARBA" id="ARBA00022679"/>
    </source>
</evidence>
<dbReference type="Gramene" id="TRITD3Bv1G147170.1">
    <property type="protein sequence ID" value="TRITD3Bv1G147170.1"/>
    <property type="gene ID" value="TRITD3Bv1G147170"/>
</dbReference>
<feature type="region of interest" description="Disordered" evidence="6">
    <location>
        <begin position="502"/>
        <end position="534"/>
    </location>
</feature>
<evidence type="ECO:0000313" key="8">
    <source>
        <dbReference type="Proteomes" id="UP000324705"/>
    </source>
</evidence>
<feature type="compositionally biased region" description="Basic and acidic residues" evidence="6">
    <location>
        <begin position="502"/>
        <end position="519"/>
    </location>
</feature>
<dbReference type="Pfam" id="PF00201">
    <property type="entry name" value="UDPGT"/>
    <property type="match status" value="1"/>
</dbReference>
<evidence type="ECO:0000313" key="7">
    <source>
        <dbReference type="EMBL" id="VAH78480.1"/>
    </source>
</evidence>
<accession>A0A9R1QJC2</accession>
<dbReference type="CDD" id="cd03784">
    <property type="entry name" value="GT1_Gtf-like"/>
    <property type="match status" value="1"/>
</dbReference>
<keyword evidence="8" id="KW-1185">Reference proteome</keyword>
<dbReference type="InterPro" id="IPR002213">
    <property type="entry name" value="UDP_glucos_trans"/>
</dbReference>
<dbReference type="InterPro" id="IPR035595">
    <property type="entry name" value="UDP_glycos_trans_CS"/>
</dbReference>
<reference evidence="7 8" key="1">
    <citation type="submission" date="2017-09" db="EMBL/GenBank/DDBJ databases">
        <authorList>
            <consortium name="International Durum Wheat Genome Sequencing Consortium (IDWGSC)"/>
            <person name="Milanesi L."/>
        </authorList>
    </citation>
    <scope>NUCLEOTIDE SEQUENCE [LARGE SCALE GENOMIC DNA]</scope>
    <source>
        <strain evidence="8">cv. Svevo</strain>
    </source>
</reference>
<name>A0A9R1QJC2_TRITD</name>
<dbReference type="PANTHER" id="PTHR11926">
    <property type="entry name" value="GLUCOSYL/GLUCURONOSYL TRANSFERASES"/>
    <property type="match status" value="1"/>
</dbReference>
<evidence type="ECO:0000256" key="5">
    <source>
        <dbReference type="RuleBase" id="RU362057"/>
    </source>
</evidence>
<protein>
    <recommendedName>
        <fullName evidence="5">Glycosyltransferase</fullName>
        <ecNumber evidence="5">2.4.1.-</ecNumber>
    </recommendedName>
</protein>
<evidence type="ECO:0000256" key="4">
    <source>
        <dbReference type="RuleBase" id="RU003718"/>
    </source>
</evidence>
<organism evidence="7 8">
    <name type="scientific">Triticum turgidum subsp. durum</name>
    <name type="common">Durum wheat</name>
    <name type="synonym">Triticum durum</name>
    <dbReference type="NCBI Taxonomy" id="4567"/>
    <lineage>
        <taxon>Eukaryota</taxon>
        <taxon>Viridiplantae</taxon>
        <taxon>Streptophyta</taxon>
        <taxon>Embryophyta</taxon>
        <taxon>Tracheophyta</taxon>
        <taxon>Spermatophyta</taxon>
        <taxon>Magnoliopsida</taxon>
        <taxon>Liliopsida</taxon>
        <taxon>Poales</taxon>
        <taxon>Poaceae</taxon>
        <taxon>BOP clade</taxon>
        <taxon>Pooideae</taxon>
        <taxon>Triticodae</taxon>
        <taxon>Triticeae</taxon>
        <taxon>Triticinae</taxon>
        <taxon>Triticum</taxon>
    </lineage>
</organism>
<gene>
    <name evidence="7" type="ORF">TRITD_3Bv1G147170</name>
</gene>
<evidence type="ECO:0000256" key="1">
    <source>
        <dbReference type="ARBA" id="ARBA00009995"/>
    </source>
</evidence>
<dbReference type="OMA" id="AIPFWSD"/>
<evidence type="ECO:0000256" key="2">
    <source>
        <dbReference type="ARBA" id="ARBA00022676"/>
    </source>
</evidence>
<dbReference type="FunFam" id="3.40.50.2000:FF:000078">
    <property type="entry name" value="Glycosyltransferase"/>
    <property type="match status" value="1"/>
</dbReference>
<dbReference type="EMBL" id="LT934116">
    <property type="protein sequence ID" value="VAH78480.1"/>
    <property type="molecule type" value="Genomic_DNA"/>
</dbReference>
<proteinExistence type="inferred from homology"/>